<organism evidence="5 6">
    <name type="scientific">Streptomyces antimycoticus</name>
    <dbReference type="NCBI Taxonomy" id="68175"/>
    <lineage>
        <taxon>Bacteria</taxon>
        <taxon>Bacillati</taxon>
        <taxon>Actinomycetota</taxon>
        <taxon>Actinomycetes</taxon>
        <taxon>Kitasatosporales</taxon>
        <taxon>Streptomycetaceae</taxon>
        <taxon>Streptomyces</taxon>
        <taxon>Streptomyces violaceusniger group</taxon>
    </lineage>
</organism>
<dbReference type="Proteomes" id="UP000299290">
    <property type="component" value="Unassembled WGS sequence"/>
</dbReference>
<proteinExistence type="predicted"/>
<gene>
    <name evidence="5" type="ORF">SANT12839_001430</name>
</gene>
<evidence type="ECO:0000256" key="2">
    <source>
        <dbReference type="ARBA" id="ARBA00022692"/>
    </source>
</evidence>
<dbReference type="Gene3D" id="1.10.3720.10">
    <property type="entry name" value="MetI-like"/>
    <property type="match status" value="1"/>
</dbReference>
<dbReference type="SUPFAM" id="SSF161098">
    <property type="entry name" value="MetI-like"/>
    <property type="match status" value="1"/>
</dbReference>
<dbReference type="GO" id="GO:0016020">
    <property type="term" value="C:membrane"/>
    <property type="evidence" value="ECO:0007669"/>
    <property type="project" value="UniProtKB-SubCell"/>
</dbReference>
<comment type="subcellular location">
    <subcellularLocation>
        <location evidence="1">Membrane</location>
        <topology evidence="1">Multi-pass membrane protein</topology>
    </subcellularLocation>
</comment>
<dbReference type="EMBL" id="BJHV01000001">
    <property type="protein sequence ID" value="GDY39261.1"/>
    <property type="molecule type" value="Genomic_DNA"/>
</dbReference>
<evidence type="ECO:0000313" key="5">
    <source>
        <dbReference type="EMBL" id="GDY39261.1"/>
    </source>
</evidence>
<keyword evidence="3" id="KW-1133">Transmembrane helix</keyword>
<evidence type="ECO:0000313" key="6">
    <source>
        <dbReference type="Proteomes" id="UP000299290"/>
    </source>
</evidence>
<evidence type="ECO:0000256" key="3">
    <source>
        <dbReference type="ARBA" id="ARBA00022989"/>
    </source>
</evidence>
<keyword evidence="6" id="KW-1185">Reference proteome</keyword>
<dbReference type="InterPro" id="IPR035906">
    <property type="entry name" value="MetI-like_sf"/>
</dbReference>
<reference evidence="5 6" key="1">
    <citation type="journal article" date="2020" name="Int. J. Syst. Evol. Microbiol.">
        <title>Reclassification of Streptomyces castelarensis and Streptomyces sporoclivatus as later heterotypic synonyms of Streptomyces antimycoticus.</title>
        <authorList>
            <person name="Komaki H."/>
            <person name="Tamura T."/>
        </authorList>
    </citation>
    <scope>NUCLEOTIDE SEQUENCE [LARGE SCALE GENOMIC DNA]</scope>
    <source>
        <strain evidence="5 6">NBRC 12839</strain>
    </source>
</reference>
<name>A0A4D4JRA7_9ACTN</name>
<evidence type="ECO:0000256" key="4">
    <source>
        <dbReference type="ARBA" id="ARBA00023136"/>
    </source>
</evidence>
<dbReference type="AlphaFoldDB" id="A0A4D4JRA7"/>
<evidence type="ECO:0008006" key="7">
    <source>
        <dbReference type="Google" id="ProtNLM"/>
    </source>
</evidence>
<protein>
    <recommendedName>
        <fullName evidence="7">ABC transmembrane type-1 domain-containing protein</fullName>
    </recommendedName>
</protein>
<keyword evidence="2" id="KW-0812">Transmembrane</keyword>
<comment type="caution">
    <text evidence="5">The sequence shown here is derived from an EMBL/GenBank/DDBJ whole genome shotgun (WGS) entry which is preliminary data.</text>
</comment>
<sequence length="102" mass="10784">MNIATKRWLPHTISAAALLVLLYPLAWLLATSLKPADEVMTSLDLWPSRLEWSNYTTALDGVSGVTVTHLLGNTLLIAGVPSSATSCPARWPPTPSPGCASG</sequence>
<accession>A0A4D4JRA7</accession>
<keyword evidence="4" id="KW-0472">Membrane</keyword>
<evidence type="ECO:0000256" key="1">
    <source>
        <dbReference type="ARBA" id="ARBA00004141"/>
    </source>
</evidence>